<name>B4VUT9_9CYAN</name>
<proteinExistence type="inferred from homology"/>
<dbReference type="SMART" id="SM00382">
    <property type="entry name" value="AAA"/>
    <property type="match status" value="1"/>
</dbReference>
<evidence type="ECO:0000256" key="2">
    <source>
        <dbReference type="ARBA" id="ARBA00022741"/>
    </source>
</evidence>
<organism evidence="5 6">
    <name type="scientific">Coleofasciculus chthonoplastes PCC 7420</name>
    <dbReference type="NCBI Taxonomy" id="118168"/>
    <lineage>
        <taxon>Bacteria</taxon>
        <taxon>Bacillati</taxon>
        <taxon>Cyanobacteriota</taxon>
        <taxon>Cyanophyceae</taxon>
        <taxon>Coleofasciculales</taxon>
        <taxon>Coleofasciculaceae</taxon>
        <taxon>Coleofasciculus</taxon>
    </lineage>
</organism>
<dbReference type="OrthoDB" id="9806903at2"/>
<evidence type="ECO:0000256" key="1">
    <source>
        <dbReference type="ARBA" id="ARBA00006914"/>
    </source>
</evidence>
<dbReference type="InterPro" id="IPR003959">
    <property type="entry name" value="ATPase_AAA_core"/>
</dbReference>
<dbReference type="AlphaFoldDB" id="B4VUT9"/>
<comment type="similarity">
    <text evidence="1">Belongs to the AAA ATPase family.</text>
</comment>
<dbReference type="InterPro" id="IPR050221">
    <property type="entry name" value="26S_Proteasome_ATPase"/>
</dbReference>
<dbReference type="InterPro" id="IPR027417">
    <property type="entry name" value="P-loop_NTPase"/>
</dbReference>
<sequence length="336" mass="37662">MIVASEQLKRLFQAFREQNDAAFYKAAESLIAEELAANHHAVAKDLKKALGQNRNLKKSSNNGLTLLPKDRRSGNELVTLEESSVDQTKIILGRETQAKIDRVLNEHRKCKELAKYGYSPKTKLLFWGPPGCGKTFTAKYLAYELGLPVGILQLSTVISSFLGDTASHLHRVFNLANNTPIVLLLDEIDAVGKNRDDPNDVGELKRVVNSLLQIMDNFHSSQSLVIAASNHQYLLDPALWRRFDDIIQFPLPGKGEREVYLKTLLGGIHFDGSPEYIAKNMNSLSYADIQRITVEAIKTMILEGRESLQTRDITDQLRDYKKVTNAARAKGEEVTQ</sequence>
<dbReference type="Pfam" id="PF00004">
    <property type="entry name" value="AAA"/>
    <property type="match status" value="1"/>
</dbReference>
<dbReference type="Proteomes" id="UP000003835">
    <property type="component" value="Unassembled WGS sequence"/>
</dbReference>
<feature type="domain" description="AAA+ ATPase" evidence="4">
    <location>
        <begin position="120"/>
        <end position="253"/>
    </location>
</feature>
<dbReference type="GO" id="GO:0005524">
    <property type="term" value="F:ATP binding"/>
    <property type="evidence" value="ECO:0007669"/>
    <property type="project" value="UniProtKB-KW"/>
</dbReference>
<keyword evidence="6" id="KW-1185">Reference proteome</keyword>
<keyword evidence="2" id="KW-0547">Nucleotide-binding</keyword>
<dbReference type="RefSeq" id="WP_006102169.1">
    <property type="nucleotide sequence ID" value="NZ_DS989853.1"/>
</dbReference>
<evidence type="ECO:0000313" key="6">
    <source>
        <dbReference type="Proteomes" id="UP000003835"/>
    </source>
</evidence>
<gene>
    <name evidence="5" type="ORF">MC7420_3850</name>
</gene>
<dbReference type="GO" id="GO:0016887">
    <property type="term" value="F:ATP hydrolysis activity"/>
    <property type="evidence" value="ECO:0007669"/>
    <property type="project" value="InterPro"/>
</dbReference>
<dbReference type="SUPFAM" id="SSF52540">
    <property type="entry name" value="P-loop containing nucleoside triphosphate hydrolases"/>
    <property type="match status" value="1"/>
</dbReference>
<dbReference type="CDD" id="cd19481">
    <property type="entry name" value="RecA-like_protease"/>
    <property type="match status" value="1"/>
</dbReference>
<reference evidence="5 6" key="1">
    <citation type="submission" date="2008-07" db="EMBL/GenBank/DDBJ databases">
        <authorList>
            <person name="Tandeau de Marsac N."/>
            <person name="Ferriera S."/>
            <person name="Johnson J."/>
            <person name="Kravitz S."/>
            <person name="Beeson K."/>
            <person name="Sutton G."/>
            <person name="Rogers Y.-H."/>
            <person name="Friedman R."/>
            <person name="Frazier M."/>
            <person name="Venter J.C."/>
        </authorList>
    </citation>
    <scope>NUCLEOTIDE SEQUENCE [LARGE SCALE GENOMIC DNA]</scope>
    <source>
        <strain evidence="5 6">PCC 7420</strain>
    </source>
</reference>
<evidence type="ECO:0000313" key="5">
    <source>
        <dbReference type="EMBL" id="EDX74326.1"/>
    </source>
</evidence>
<dbReference type="InterPro" id="IPR003593">
    <property type="entry name" value="AAA+_ATPase"/>
</dbReference>
<dbReference type="PANTHER" id="PTHR23073">
    <property type="entry name" value="26S PROTEASOME REGULATORY SUBUNIT"/>
    <property type="match status" value="1"/>
</dbReference>
<evidence type="ECO:0000259" key="4">
    <source>
        <dbReference type="SMART" id="SM00382"/>
    </source>
</evidence>
<accession>B4VUT9</accession>
<protein>
    <submittedName>
        <fullName evidence="5">ATPase, AAA family protein</fullName>
    </submittedName>
</protein>
<keyword evidence="3" id="KW-0067">ATP-binding</keyword>
<evidence type="ECO:0000256" key="3">
    <source>
        <dbReference type="ARBA" id="ARBA00022840"/>
    </source>
</evidence>
<dbReference type="Gene3D" id="3.40.50.300">
    <property type="entry name" value="P-loop containing nucleotide triphosphate hydrolases"/>
    <property type="match status" value="1"/>
</dbReference>
<dbReference type="STRING" id="118168.MC7420_3850"/>
<dbReference type="HOGENOM" id="CLU_000688_25_0_3"/>
<dbReference type="eggNOG" id="COG0464">
    <property type="taxonomic scope" value="Bacteria"/>
</dbReference>
<dbReference type="EMBL" id="DS989853">
    <property type="protein sequence ID" value="EDX74326.1"/>
    <property type="molecule type" value="Genomic_DNA"/>
</dbReference>